<reference evidence="1" key="1">
    <citation type="submission" date="2020-03" db="EMBL/GenBank/DDBJ databases">
        <title>The deep terrestrial virosphere.</title>
        <authorList>
            <person name="Holmfeldt K."/>
            <person name="Nilsson E."/>
            <person name="Simone D."/>
            <person name="Lopez-Fernandez M."/>
            <person name="Wu X."/>
            <person name="de Brujin I."/>
            <person name="Lundin D."/>
            <person name="Andersson A."/>
            <person name="Bertilsson S."/>
            <person name="Dopson M."/>
        </authorList>
    </citation>
    <scope>NUCLEOTIDE SEQUENCE</scope>
    <source>
        <strain evidence="1">MM171A01060</strain>
        <strain evidence="2">MM171B02234</strain>
    </source>
</reference>
<sequence>MPETPPEKLMGWLTREEEEFGLTGAIERTIDPEACRRMLAEELGYSPTEAQVGLMNEAARFKYEALPEIGVTPQMFTRPWGQQVTYRDIATGRFISRDVVETRFMFP</sequence>
<accession>A0A6M3M2R5</accession>
<proteinExistence type="predicted"/>
<dbReference type="EMBL" id="MT143720">
    <property type="protein sequence ID" value="QJB01640.1"/>
    <property type="molecule type" value="Genomic_DNA"/>
</dbReference>
<organism evidence="1">
    <name type="scientific">viral metagenome</name>
    <dbReference type="NCBI Taxonomy" id="1070528"/>
    <lineage>
        <taxon>unclassified sequences</taxon>
        <taxon>metagenomes</taxon>
        <taxon>organismal metagenomes</taxon>
    </lineage>
</organism>
<protein>
    <submittedName>
        <fullName evidence="1">Uncharacterized protein</fullName>
    </submittedName>
</protein>
<dbReference type="EMBL" id="MT143649">
    <property type="protein sequence ID" value="QJA99415.1"/>
    <property type="molecule type" value="Genomic_DNA"/>
</dbReference>
<gene>
    <name evidence="1" type="ORF">MM171A01060_0011</name>
    <name evidence="2" type="ORF">MM171B02234_0013</name>
</gene>
<name>A0A6M3M2R5_9ZZZZ</name>
<evidence type="ECO:0000313" key="2">
    <source>
        <dbReference type="EMBL" id="QJB01640.1"/>
    </source>
</evidence>
<evidence type="ECO:0000313" key="1">
    <source>
        <dbReference type="EMBL" id="QJA99415.1"/>
    </source>
</evidence>
<dbReference type="AlphaFoldDB" id="A0A6M3M2R5"/>